<feature type="region of interest" description="Disordered" evidence="1">
    <location>
        <begin position="112"/>
        <end position="135"/>
    </location>
</feature>
<keyword evidence="5" id="KW-1185">Reference proteome</keyword>
<dbReference type="Proteomes" id="UP000682967">
    <property type="component" value="Chromosome"/>
</dbReference>
<dbReference type="AlphaFoldDB" id="M0KAN5"/>
<feature type="transmembrane region" description="Helical" evidence="2">
    <location>
        <begin position="9"/>
        <end position="32"/>
    </location>
</feature>
<dbReference type="Proteomes" id="UP000011659">
    <property type="component" value="Unassembled WGS sequence"/>
</dbReference>
<organism evidence="3 5">
    <name type="scientific">Haloarcula marismortui ATCC 33800</name>
    <dbReference type="NCBI Taxonomy" id="662476"/>
    <lineage>
        <taxon>Archaea</taxon>
        <taxon>Methanobacteriati</taxon>
        <taxon>Methanobacteriota</taxon>
        <taxon>Stenosarchaea group</taxon>
        <taxon>Halobacteria</taxon>
        <taxon>Halobacteriales</taxon>
        <taxon>Haloarculaceae</taxon>
        <taxon>Haloarcula</taxon>
    </lineage>
</organism>
<sequence length="288" mass="30101">MVANERGQLLLIGGVAIAIVVFSTILFAHSLAVTDGITTTGSADTIERSADREASVERDLGRLAAETRGDDLDGFEGRYENALQNYTRTHNRVVASSGGTYLNATLNESASSGKEANLTRSSNNKFQSPSGPSKNDWTVVENVTRIAVFNITADKVFGGPAFTVIVGNSDGELTLTIDSTGSGNSVIVNGTTQCSGPGTVRVDLVTGSCTAVGGINSSFDSYHNLKSPYSVEIKNGNKAKGKSQFAAVGNFTSNVSASSYTIVPAVDTTYDTPSASYNRTVLVEVDDG</sequence>
<keyword evidence="2" id="KW-1133">Transmembrane helix</keyword>
<dbReference type="PATRIC" id="fig|662476.7.peg.6"/>
<dbReference type="RefSeq" id="WP_004956612.1">
    <property type="nucleotide sequence ID" value="NZ_AOLR01000001.1"/>
</dbReference>
<evidence type="ECO:0000313" key="5">
    <source>
        <dbReference type="Proteomes" id="UP000011659"/>
    </source>
</evidence>
<reference evidence="4" key="2">
    <citation type="submission" date="2021-04" db="EMBL/GenBank/DDBJ databases">
        <title>Complete Genome sequence and Methylome Analysis of the Haloarchaeon Haloarcula sinaiiensis.</title>
        <authorList>
            <person name="Fomenkov A."/>
            <person name="DasSarma P."/>
            <person name="DasSarma S."/>
            <person name="Roberts R.J."/>
        </authorList>
    </citation>
    <scope>NUCLEOTIDE SEQUENCE</scope>
    <source>
        <strain evidence="4">ATCC 33800</strain>
    </source>
</reference>
<reference evidence="3 5" key="1">
    <citation type="journal article" date="2014" name="PLoS Genet.">
        <title>Phylogenetically driven sequencing of extremely halophilic archaea reveals strategies for static and dynamic osmo-response.</title>
        <authorList>
            <person name="Becker E.A."/>
            <person name="Seitzer P.M."/>
            <person name="Tritt A."/>
            <person name="Larsen D."/>
            <person name="Krusor M."/>
            <person name="Yao A.I."/>
            <person name="Wu D."/>
            <person name="Madern D."/>
            <person name="Eisen J.A."/>
            <person name="Darling A.E."/>
            <person name="Facciotti M.T."/>
        </authorList>
    </citation>
    <scope>NUCLEOTIDE SEQUENCE [LARGE SCALE GENOMIC DNA]</scope>
    <source>
        <strain evidence="3 5">ATCC 33800</strain>
    </source>
</reference>
<dbReference type="KEGG" id="hsin:KDQ40_04250"/>
<dbReference type="EMBL" id="AOLR01000001">
    <property type="protein sequence ID" value="EMA17229.1"/>
    <property type="molecule type" value="Genomic_DNA"/>
</dbReference>
<name>M0KAN5_9EURY</name>
<accession>M0KAN5</accession>
<evidence type="ECO:0000256" key="2">
    <source>
        <dbReference type="SAM" id="Phobius"/>
    </source>
</evidence>
<keyword evidence="2" id="KW-0812">Transmembrane</keyword>
<keyword evidence="2" id="KW-0472">Membrane</keyword>
<evidence type="ECO:0000313" key="3">
    <source>
        <dbReference type="EMBL" id="EMA17229.1"/>
    </source>
</evidence>
<protein>
    <submittedName>
        <fullName evidence="3">Uncharacterized protein</fullName>
    </submittedName>
</protein>
<evidence type="ECO:0000313" key="4">
    <source>
        <dbReference type="EMBL" id="QUJ72971.1"/>
    </source>
</evidence>
<gene>
    <name evidence="3" type="ORF">C436_00030</name>
    <name evidence="4" type="ORF">KDQ40_04250</name>
</gene>
<dbReference type="OrthoDB" id="238788at2157"/>
<dbReference type="EMBL" id="CP073366">
    <property type="protein sequence ID" value="QUJ72971.1"/>
    <property type="molecule type" value="Genomic_DNA"/>
</dbReference>
<evidence type="ECO:0000256" key="1">
    <source>
        <dbReference type="SAM" id="MobiDB-lite"/>
    </source>
</evidence>
<proteinExistence type="predicted"/>
<dbReference type="GeneID" id="64822140"/>